<dbReference type="Pfam" id="PF00724">
    <property type="entry name" value="Oxidored_FMN"/>
    <property type="match status" value="1"/>
</dbReference>
<dbReference type="Gene3D" id="3.20.20.70">
    <property type="entry name" value="Aldolase class I"/>
    <property type="match status" value="1"/>
</dbReference>
<dbReference type="Gene3D" id="3.30.9.20">
    <property type="match status" value="1"/>
</dbReference>
<dbReference type="AlphaFoldDB" id="A0A841CC36"/>
<dbReference type="PANTHER" id="PTHR43303">
    <property type="entry name" value="NADPH DEHYDROGENASE C23G7.10C-RELATED"/>
    <property type="match status" value="1"/>
</dbReference>
<dbReference type="InterPro" id="IPR036188">
    <property type="entry name" value="FAD/NAD-bd_sf"/>
</dbReference>
<dbReference type="InterPro" id="IPR013785">
    <property type="entry name" value="Aldolase_TIM"/>
</dbReference>
<proteinExistence type="predicted"/>
<dbReference type="Proteomes" id="UP000547510">
    <property type="component" value="Unassembled WGS sequence"/>
</dbReference>
<sequence>MRIAVVGGGPGGLYFAALAKRLDPRREITVWERNAADDTFGFGVVFSDETLDGIAGADPVIAAALEAEFARWSDIDIHYRGTVQTSGGHGFAAIERKRLLEILQRRCRELGVDLGFSALAPSPDELGRDYDLVVAADGVNSATRAKYADVFRPSLDERNCRYMWLATDRALEAFTFIVRETKFGPVQVHAYPFSGERSTFIVELPENTWRAAGFANRAARDLPPGQSDEESVAWCADLLGDFLDGSSLLTNNSKWVRFTTVRNATWRHGNLVLLGDAAHTAHFSIGSGTKLAMEDALALAAAIQSPQDLDAALDHYEAARRPVVESTQRAAQASLEWFETIEHAIGQQPEQFAFNLLTRSRRVTYDNLRLRDPEYIAALDRWFSGEHPTPPLFQPYTLRGLTLRNRAVAAPIAIDRAENGVPGDAELLHLAGKALGGAGLVLTGMTAVSADGRVTAGCAGLYDDEQAEAWRRITDAVHEHSGAAIGVQLSHSGRKGCRSNATPSGLGAAELHSIAEDFAAAAVRADAAGFDVLELQAGHGFLLSTFISPLTNQRVDRYGAGLDGRLRFPLAVVDAVRAAWPAHKPLLARISAVDWAPGGTTVDDAVHIAAAFAERGVDAIDVSSGEVVPHERPAYGRSYQTPFADRIRAATGVPTIAVGGISTYDDANSILLAGRADLIAVGRAHLYDPAWTLHAAADLGYTGPGAHWPSMHAAGSAKPPSGGRARPVLALRPAETEAVHQRWRPGR</sequence>
<keyword evidence="3" id="KW-0503">Monooxygenase</keyword>
<dbReference type="PRINTS" id="PR00420">
    <property type="entry name" value="RNGMNOXGNASE"/>
</dbReference>
<evidence type="ECO:0000259" key="2">
    <source>
        <dbReference type="Pfam" id="PF01494"/>
    </source>
</evidence>
<dbReference type="PANTHER" id="PTHR43303:SF3">
    <property type="entry name" value="BLR3436 PROTEIN"/>
    <property type="match status" value="1"/>
</dbReference>
<dbReference type="InterPro" id="IPR044152">
    <property type="entry name" value="YqjM-like"/>
</dbReference>
<accession>A0A841CC36</accession>
<reference evidence="3 4" key="1">
    <citation type="submission" date="2020-08" db="EMBL/GenBank/DDBJ databases">
        <title>Genomic Encyclopedia of Type Strains, Phase III (KMG-III): the genomes of soil and plant-associated and newly described type strains.</title>
        <authorList>
            <person name="Whitman W."/>
        </authorList>
    </citation>
    <scope>NUCLEOTIDE SEQUENCE [LARGE SCALE GENOMIC DNA]</scope>
    <source>
        <strain evidence="3 4">CECT 8640</strain>
    </source>
</reference>
<dbReference type="EMBL" id="JACHJN010000001">
    <property type="protein sequence ID" value="MBB5953924.1"/>
    <property type="molecule type" value="Genomic_DNA"/>
</dbReference>
<dbReference type="SUPFAM" id="SSF51395">
    <property type="entry name" value="FMN-linked oxidoreductases"/>
    <property type="match status" value="1"/>
</dbReference>
<dbReference type="InterPro" id="IPR001155">
    <property type="entry name" value="OxRdtase_FMN_N"/>
</dbReference>
<evidence type="ECO:0000259" key="1">
    <source>
        <dbReference type="Pfam" id="PF00724"/>
    </source>
</evidence>
<evidence type="ECO:0000313" key="4">
    <source>
        <dbReference type="Proteomes" id="UP000547510"/>
    </source>
</evidence>
<dbReference type="RefSeq" id="WP_184687745.1">
    <property type="nucleotide sequence ID" value="NZ_JACHJN010000001.1"/>
</dbReference>
<name>A0A841CC36_9PSEU</name>
<dbReference type="Gene3D" id="3.50.50.60">
    <property type="entry name" value="FAD/NAD(P)-binding domain"/>
    <property type="match status" value="1"/>
</dbReference>
<dbReference type="GO" id="GO:0071949">
    <property type="term" value="F:FAD binding"/>
    <property type="evidence" value="ECO:0007669"/>
    <property type="project" value="InterPro"/>
</dbReference>
<dbReference type="EC" id="1.14.13.40" evidence="3"/>
<dbReference type="GO" id="GO:0050661">
    <property type="term" value="F:NADP binding"/>
    <property type="evidence" value="ECO:0007669"/>
    <property type="project" value="InterPro"/>
</dbReference>
<dbReference type="GO" id="GO:0003959">
    <property type="term" value="F:NADPH dehydrogenase activity"/>
    <property type="evidence" value="ECO:0007669"/>
    <property type="project" value="InterPro"/>
</dbReference>
<feature type="domain" description="FAD-binding" evidence="2">
    <location>
        <begin position="131"/>
        <end position="328"/>
    </location>
</feature>
<keyword evidence="3" id="KW-0560">Oxidoreductase</keyword>
<organism evidence="3 4">
    <name type="scientific">Saccharothrix tamanrassetensis</name>
    <dbReference type="NCBI Taxonomy" id="1051531"/>
    <lineage>
        <taxon>Bacteria</taxon>
        <taxon>Bacillati</taxon>
        <taxon>Actinomycetota</taxon>
        <taxon>Actinomycetes</taxon>
        <taxon>Pseudonocardiales</taxon>
        <taxon>Pseudonocardiaceae</taxon>
        <taxon>Saccharothrix</taxon>
    </lineage>
</organism>
<gene>
    <name evidence="3" type="ORF">FHS29_000494</name>
</gene>
<dbReference type="SUPFAM" id="SSF51905">
    <property type="entry name" value="FAD/NAD(P)-binding domain"/>
    <property type="match status" value="1"/>
</dbReference>
<dbReference type="Pfam" id="PF01494">
    <property type="entry name" value="FAD_binding_3"/>
    <property type="match status" value="1"/>
</dbReference>
<feature type="domain" description="NADH:flavin oxidoreductase/NADH oxidase N-terminal" evidence="1">
    <location>
        <begin position="392"/>
        <end position="697"/>
    </location>
</feature>
<evidence type="ECO:0000313" key="3">
    <source>
        <dbReference type="EMBL" id="MBB5953924.1"/>
    </source>
</evidence>
<dbReference type="GO" id="GO:0018673">
    <property type="term" value="F:anthraniloyl-CoA monooxygenase activity"/>
    <property type="evidence" value="ECO:0007669"/>
    <property type="project" value="UniProtKB-EC"/>
</dbReference>
<comment type="caution">
    <text evidence="3">The sequence shown here is derived from an EMBL/GenBank/DDBJ whole genome shotgun (WGS) entry which is preliminary data.</text>
</comment>
<dbReference type="GO" id="GO:0010181">
    <property type="term" value="F:FMN binding"/>
    <property type="evidence" value="ECO:0007669"/>
    <property type="project" value="InterPro"/>
</dbReference>
<dbReference type="InterPro" id="IPR002938">
    <property type="entry name" value="FAD-bd"/>
</dbReference>
<protein>
    <submittedName>
        <fullName evidence="3">Anthraniloyl-CoA monooxygenase</fullName>
        <ecNumber evidence="3">1.14.13.40</ecNumber>
    </submittedName>
</protein>
<keyword evidence="4" id="KW-1185">Reference proteome</keyword>